<protein>
    <recommendedName>
        <fullName evidence="1">DUF6879 domain-containing protein</fullName>
    </recommendedName>
</protein>
<dbReference type="OrthoDB" id="3436275at2"/>
<accession>A0A4P6Q5T9</accession>
<proteinExistence type="predicted"/>
<reference evidence="2 3" key="1">
    <citation type="submission" date="2019-02" db="EMBL/GenBank/DDBJ databases">
        <authorList>
            <person name="Khodamoradi S."/>
            <person name="Hahnke R.L."/>
            <person name="Kaempfer P."/>
            <person name="Schumann P."/>
            <person name="Rohde M."/>
            <person name="Steinert M."/>
            <person name="Luzhetskyy A."/>
            <person name="Wink J."/>
            <person name="Ruckert C."/>
        </authorList>
    </citation>
    <scope>NUCLEOTIDE SEQUENCE [LARGE SCALE GENOMIC DNA]</scope>
    <source>
        <strain evidence="2 3">M2</strain>
    </source>
</reference>
<keyword evidence="3" id="KW-1185">Reference proteome</keyword>
<dbReference type="RefSeq" id="WP_131098568.1">
    <property type="nucleotide sequence ID" value="NZ_CP036455.1"/>
</dbReference>
<dbReference type="KEGG" id="strr:EKD16_12985"/>
<organism evidence="2 3">
    <name type="scientific">Streptomonospora litoralis</name>
    <dbReference type="NCBI Taxonomy" id="2498135"/>
    <lineage>
        <taxon>Bacteria</taxon>
        <taxon>Bacillati</taxon>
        <taxon>Actinomycetota</taxon>
        <taxon>Actinomycetes</taxon>
        <taxon>Streptosporangiales</taxon>
        <taxon>Nocardiopsidaceae</taxon>
        <taxon>Streptomonospora</taxon>
    </lineage>
</organism>
<dbReference type="EMBL" id="CP036455">
    <property type="protein sequence ID" value="QBI54379.1"/>
    <property type="molecule type" value="Genomic_DNA"/>
</dbReference>
<gene>
    <name evidence="2" type="ORF">EKD16_12985</name>
</gene>
<dbReference type="Pfam" id="PF21806">
    <property type="entry name" value="DUF6879"/>
    <property type="match status" value="1"/>
</dbReference>
<sequence>MQPPRWVVEGGTRLDLDEFGAEFSTAWSRLESRFLKIECWQSYQESAANESQEAYRRGDLESSLDLLKKEAESDRPLYEDVRARAIEFARVRVVQEPVTEYLRYELMSYRIRATMGENIEVVRESSETPLPNGETFDFLLFDRRTALVHDYGHGPTGVQAGGWLVRDPRTVGALEERALALRAGAVPLERFLAQSEL</sequence>
<evidence type="ECO:0000313" key="2">
    <source>
        <dbReference type="EMBL" id="QBI54379.1"/>
    </source>
</evidence>
<dbReference type="AlphaFoldDB" id="A0A4P6Q5T9"/>
<evidence type="ECO:0000259" key="1">
    <source>
        <dbReference type="Pfam" id="PF21806"/>
    </source>
</evidence>
<name>A0A4P6Q5T9_9ACTN</name>
<feature type="domain" description="DUF6879" evidence="1">
    <location>
        <begin position="21"/>
        <end position="192"/>
    </location>
</feature>
<dbReference type="InterPro" id="IPR049244">
    <property type="entry name" value="DUF6879"/>
</dbReference>
<evidence type="ECO:0000313" key="3">
    <source>
        <dbReference type="Proteomes" id="UP000292235"/>
    </source>
</evidence>
<dbReference type="Proteomes" id="UP000292235">
    <property type="component" value="Chromosome"/>
</dbReference>